<keyword evidence="3" id="KW-1185">Reference proteome</keyword>
<accession>A0A117I9X4</accession>
<gene>
    <name evidence="2" type="ORF">RMCC_2458</name>
</gene>
<dbReference type="RefSeq" id="WP_131805274.1">
    <property type="nucleotide sequence ID" value="NZ_BCSY01000039.1"/>
</dbReference>
<dbReference type="Proteomes" id="UP000069443">
    <property type="component" value="Unassembled WGS sequence"/>
</dbReference>
<dbReference type="EMBL" id="BCSY01000039">
    <property type="protein sequence ID" value="GAS95492.1"/>
    <property type="molecule type" value="Genomic_DNA"/>
</dbReference>
<protein>
    <submittedName>
        <fullName evidence="2">Gp61</fullName>
    </submittedName>
</protein>
<name>A0A117I9X4_MYCCR</name>
<proteinExistence type="predicted"/>
<feature type="region of interest" description="Disordered" evidence="1">
    <location>
        <begin position="99"/>
        <end position="192"/>
    </location>
</feature>
<dbReference type="STRING" id="228230.RMCC_2458"/>
<dbReference type="AlphaFoldDB" id="A0A117I9X4"/>
<feature type="compositionally biased region" description="Basic and acidic residues" evidence="1">
    <location>
        <begin position="99"/>
        <end position="112"/>
    </location>
</feature>
<reference evidence="3" key="1">
    <citation type="journal article" date="2016" name="Genome Announc.">
        <title>Draft Genome Sequences of Five Rapidly Growing Mycobacterium Species, M. thermoresistibile, M. fortuitum subsp. acetamidolyticum, M. canariasense, M. brisbanense, and M. novocastrense.</title>
        <authorList>
            <person name="Katahira K."/>
            <person name="Ogura Y."/>
            <person name="Gotoh Y."/>
            <person name="Hayashi T."/>
        </authorList>
    </citation>
    <scope>NUCLEOTIDE SEQUENCE [LARGE SCALE GENOMIC DNA]</scope>
    <source>
        <strain evidence="3">JCM15298</strain>
    </source>
</reference>
<organism evidence="2 3">
    <name type="scientific">Mycolicibacterium canariasense</name>
    <name type="common">Mycobacterium canariasense</name>
    <dbReference type="NCBI Taxonomy" id="228230"/>
    <lineage>
        <taxon>Bacteria</taxon>
        <taxon>Bacillati</taxon>
        <taxon>Actinomycetota</taxon>
        <taxon>Actinomycetes</taxon>
        <taxon>Mycobacteriales</taxon>
        <taxon>Mycobacteriaceae</taxon>
        <taxon>Mycolicibacterium</taxon>
    </lineage>
</organism>
<evidence type="ECO:0000256" key="1">
    <source>
        <dbReference type="SAM" id="MobiDB-lite"/>
    </source>
</evidence>
<evidence type="ECO:0000313" key="2">
    <source>
        <dbReference type="EMBL" id="GAS95492.1"/>
    </source>
</evidence>
<dbReference type="OrthoDB" id="4753426at2"/>
<sequence length="265" mass="28806">MARIRTFKPEFFRSPDTAKASPQARILYMAMWSWANDEGIGETNLYGLLGFAFPDEDELTVKDLQRLLKEVRGCFSVVFYGNRGRFFYAIPSWDTHQKTERRAAGKFPKPDDPNSFPDLRFGDSGDGGGNSAPTEGSSSPGTGEQGNRGMQEPGNREQGTGEPGGGGSQVSHQGHASVPPPEKCPLHQHLDIPPSCGACGDARKAKKAWDAAEAKRVAAAAEDELTRRRATRKAIDDCPDCDQFGRLDDLTPCPKHPTLKEAANG</sequence>
<feature type="compositionally biased region" description="Polar residues" evidence="1">
    <location>
        <begin position="131"/>
        <end position="142"/>
    </location>
</feature>
<comment type="caution">
    <text evidence="2">The sequence shown here is derived from an EMBL/GenBank/DDBJ whole genome shotgun (WGS) entry which is preliminary data.</text>
</comment>
<reference evidence="3" key="2">
    <citation type="submission" date="2016-02" db="EMBL/GenBank/DDBJ databases">
        <title>Draft genome sequence of five rapidly growing Mycobacterium species.</title>
        <authorList>
            <person name="Katahira K."/>
            <person name="Gotou Y."/>
            <person name="Iida K."/>
            <person name="Ogura Y."/>
            <person name="Hayashi T."/>
        </authorList>
    </citation>
    <scope>NUCLEOTIDE SEQUENCE [LARGE SCALE GENOMIC DNA]</scope>
    <source>
        <strain evidence="3">JCM15298</strain>
    </source>
</reference>
<evidence type="ECO:0000313" key="3">
    <source>
        <dbReference type="Proteomes" id="UP000069443"/>
    </source>
</evidence>